<dbReference type="PANTHER" id="PTHR35866">
    <property type="entry name" value="PUTATIVE-RELATED"/>
    <property type="match status" value="1"/>
</dbReference>
<evidence type="ECO:0000313" key="2">
    <source>
        <dbReference type="Proteomes" id="UP000198931"/>
    </source>
</evidence>
<dbReference type="Proteomes" id="UP000198931">
    <property type="component" value="Unassembled WGS sequence"/>
</dbReference>
<dbReference type="AlphaFoldDB" id="A0A1I3H425"/>
<proteinExistence type="predicted"/>
<keyword evidence="2" id="KW-1185">Reference proteome</keyword>
<dbReference type="InterPro" id="IPR005358">
    <property type="entry name" value="Puta_zinc/iron-chelating_dom"/>
</dbReference>
<accession>A0A1I3H425</accession>
<gene>
    <name evidence="1" type="ORF">SAMN05443292_2181</name>
</gene>
<name>A0A1I3H425_9FLAO</name>
<reference evidence="1 2" key="1">
    <citation type="submission" date="2016-10" db="EMBL/GenBank/DDBJ databases">
        <authorList>
            <person name="de Groot N.N."/>
        </authorList>
    </citation>
    <scope>NUCLEOTIDE SEQUENCE [LARGE SCALE GENOMIC DNA]</scope>
    <source>
        <strain evidence="1 2">DSM 26000</strain>
    </source>
</reference>
<evidence type="ECO:0008006" key="3">
    <source>
        <dbReference type="Google" id="ProtNLM"/>
    </source>
</evidence>
<dbReference type="Pfam" id="PF03692">
    <property type="entry name" value="CxxCxxCC"/>
    <property type="match status" value="1"/>
</dbReference>
<evidence type="ECO:0000313" key="1">
    <source>
        <dbReference type="EMBL" id="SFI30515.1"/>
    </source>
</evidence>
<dbReference type="EMBL" id="FOQT01000003">
    <property type="protein sequence ID" value="SFI30515.1"/>
    <property type="molecule type" value="Genomic_DNA"/>
</dbReference>
<dbReference type="OrthoDB" id="665764at2"/>
<dbReference type="STRING" id="1125876.SAMN05443292_2181"/>
<protein>
    <recommendedName>
        <fullName evidence="3">YkgJ family cysteine cluster protein</fullName>
    </recommendedName>
</protein>
<dbReference type="RefSeq" id="WP_090080449.1">
    <property type="nucleotide sequence ID" value="NZ_FOQT01000003.1"/>
</dbReference>
<dbReference type="PANTHER" id="PTHR35866:SF1">
    <property type="entry name" value="YKGJ FAMILY CYSTEINE CLUSTER PROTEIN"/>
    <property type="match status" value="1"/>
</dbReference>
<organism evidence="1 2">
    <name type="scientific">Halpernia frigidisoli</name>
    <dbReference type="NCBI Taxonomy" id="1125876"/>
    <lineage>
        <taxon>Bacteria</taxon>
        <taxon>Pseudomonadati</taxon>
        <taxon>Bacteroidota</taxon>
        <taxon>Flavobacteriia</taxon>
        <taxon>Flavobacteriales</taxon>
        <taxon>Weeksellaceae</taxon>
        <taxon>Chryseobacterium group</taxon>
        <taxon>Halpernia</taxon>
    </lineage>
</organism>
<sequence>MDLNFYKNEALKKAKEHKKFLENLKRKPPKNLDYLAEETHEEVFREIDCLSCANCCKTTGPLFMDKDIERISKHLRMKPKDFESKFLQTDEDEDLVLKSLPCHFLGEDNRCSIYEVRPKACREYPHTDRKKVYQINNLMVKNTLICPAAFVWVEKMQERIK</sequence>